<dbReference type="Proteomes" id="UP000027120">
    <property type="component" value="Unassembled WGS sequence"/>
</dbReference>
<dbReference type="EMBL" id="KK785270">
    <property type="protein sequence ID" value="KDO45157.1"/>
    <property type="molecule type" value="Genomic_DNA"/>
</dbReference>
<keyword evidence="2" id="KW-1185">Reference proteome</keyword>
<sequence>MLDFGVYIFFYYFLFKTIKSASQKSASNCRLFHIRNTFHNPTQNKTPQSKVHLYSSTHISVLTNKTESKHHTPHPH</sequence>
<gene>
    <name evidence="1" type="ORF">CISIN_1g045974mg</name>
</gene>
<protein>
    <submittedName>
        <fullName evidence="1">Uncharacterized protein</fullName>
    </submittedName>
</protein>
<evidence type="ECO:0000313" key="1">
    <source>
        <dbReference type="EMBL" id="KDO45157.1"/>
    </source>
</evidence>
<proteinExistence type="predicted"/>
<dbReference type="AlphaFoldDB" id="A0A067E1P4"/>
<reference evidence="1 2" key="1">
    <citation type="submission" date="2014-04" db="EMBL/GenBank/DDBJ databases">
        <authorList>
            <consortium name="International Citrus Genome Consortium"/>
            <person name="Gmitter F."/>
            <person name="Chen C."/>
            <person name="Farmerie W."/>
            <person name="Harkins T."/>
            <person name="Desany B."/>
            <person name="Mohiuddin M."/>
            <person name="Kodira C."/>
            <person name="Borodovsky M."/>
            <person name="Lomsadze A."/>
            <person name="Burns P."/>
            <person name="Jenkins J."/>
            <person name="Prochnik S."/>
            <person name="Shu S."/>
            <person name="Chapman J."/>
            <person name="Pitluck S."/>
            <person name="Schmutz J."/>
            <person name="Rokhsar D."/>
        </authorList>
    </citation>
    <scope>NUCLEOTIDE SEQUENCE</scope>
</reference>
<evidence type="ECO:0000313" key="2">
    <source>
        <dbReference type="Proteomes" id="UP000027120"/>
    </source>
</evidence>
<accession>A0A067E1P4</accession>
<organism evidence="1 2">
    <name type="scientific">Citrus sinensis</name>
    <name type="common">Sweet orange</name>
    <name type="synonym">Citrus aurantium var. sinensis</name>
    <dbReference type="NCBI Taxonomy" id="2711"/>
    <lineage>
        <taxon>Eukaryota</taxon>
        <taxon>Viridiplantae</taxon>
        <taxon>Streptophyta</taxon>
        <taxon>Embryophyta</taxon>
        <taxon>Tracheophyta</taxon>
        <taxon>Spermatophyta</taxon>
        <taxon>Magnoliopsida</taxon>
        <taxon>eudicotyledons</taxon>
        <taxon>Gunneridae</taxon>
        <taxon>Pentapetalae</taxon>
        <taxon>rosids</taxon>
        <taxon>malvids</taxon>
        <taxon>Sapindales</taxon>
        <taxon>Rutaceae</taxon>
        <taxon>Aurantioideae</taxon>
        <taxon>Citrus</taxon>
    </lineage>
</organism>
<name>A0A067E1P4_CITSI</name>